<dbReference type="InterPro" id="IPR050553">
    <property type="entry name" value="Thioredoxin_ResA/DsbE_sf"/>
</dbReference>
<reference evidence="7 8" key="1">
    <citation type="submission" date="2017-02" db="EMBL/GenBank/DDBJ databases">
        <authorList>
            <person name="Peterson S.W."/>
        </authorList>
    </citation>
    <scope>NUCLEOTIDE SEQUENCE [LARGE SCALE GENOMIC DNA]</scope>
    <source>
        <strain evidence="7 8">LSP_Lj1</strain>
    </source>
</reference>
<evidence type="ECO:0000256" key="2">
    <source>
        <dbReference type="ARBA" id="ARBA00022748"/>
    </source>
</evidence>
<evidence type="ECO:0000256" key="3">
    <source>
        <dbReference type="ARBA" id="ARBA00022968"/>
    </source>
</evidence>
<evidence type="ECO:0000313" key="7">
    <source>
        <dbReference type="EMBL" id="SJN18103.1"/>
    </source>
</evidence>
<keyword evidence="3" id="KW-0812">Transmembrane</keyword>
<dbReference type="Gene3D" id="3.40.30.10">
    <property type="entry name" value="Glutaredoxin"/>
    <property type="match status" value="1"/>
</dbReference>
<dbReference type="GO" id="GO:0030313">
    <property type="term" value="C:cell envelope"/>
    <property type="evidence" value="ECO:0007669"/>
    <property type="project" value="UniProtKB-SubCell"/>
</dbReference>
<dbReference type="PANTHER" id="PTHR42852">
    <property type="entry name" value="THIOL:DISULFIDE INTERCHANGE PROTEIN DSBE"/>
    <property type="match status" value="1"/>
</dbReference>
<sequence length="190" mass="19576">MPTSRRALLAGAASLPLLGLPGCSDSTGVAAEDGFAVGDGGYSIVPVDRRKPAPAIEGPTLDGKELSLTDFTGKVVVVNVWGSWCSPCRHEAPALVEAAKRTAGKAQFVGLNTRDVNTTQGQAFVRSFGITYPNLHDPDGALLLKFKVLPAKAIPSTLVIDAEGRIAARILGEATASTLVGVVDDIAAGK</sequence>
<dbReference type="Proteomes" id="UP000188342">
    <property type="component" value="Unassembled WGS sequence"/>
</dbReference>
<evidence type="ECO:0000259" key="6">
    <source>
        <dbReference type="PROSITE" id="PS51352"/>
    </source>
</evidence>
<organism evidence="7 8">
    <name type="scientific">Luteococcus japonicus LSP_Lj1</name>
    <dbReference type="NCBI Taxonomy" id="1255658"/>
    <lineage>
        <taxon>Bacteria</taxon>
        <taxon>Bacillati</taxon>
        <taxon>Actinomycetota</taxon>
        <taxon>Actinomycetes</taxon>
        <taxon>Propionibacteriales</taxon>
        <taxon>Propionibacteriaceae</taxon>
        <taxon>Luteococcus</taxon>
    </lineage>
</organism>
<dbReference type="SUPFAM" id="SSF52833">
    <property type="entry name" value="Thioredoxin-like"/>
    <property type="match status" value="1"/>
</dbReference>
<keyword evidence="8" id="KW-1185">Reference proteome</keyword>
<dbReference type="STRING" id="1255658.FM114_01325"/>
<keyword evidence="5" id="KW-0676">Redox-active center</keyword>
<dbReference type="OrthoDB" id="9796554at2"/>
<protein>
    <submittedName>
        <fullName evidence="7">Thiol:disulfide oxidoreductase related to ResA</fullName>
    </submittedName>
</protein>
<evidence type="ECO:0000313" key="8">
    <source>
        <dbReference type="Proteomes" id="UP000188342"/>
    </source>
</evidence>
<evidence type="ECO:0000256" key="1">
    <source>
        <dbReference type="ARBA" id="ARBA00004196"/>
    </source>
</evidence>
<dbReference type="InterPro" id="IPR000866">
    <property type="entry name" value="AhpC/TSA"/>
</dbReference>
<keyword evidence="2" id="KW-0201">Cytochrome c-type biogenesis</keyword>
<dbReference type="PANTHER" id="PTHR42852:SF6">
    <property type="entry name" value="THIOL:DISULFIDE INTERCHANGE PROTEIN DSBE"/>
    <property type="match status" value="1"/>
</dbReference>
<dbReference type="GO" id="GO:0016491">
    <property type="term" value="F:oxidoreductase activity"/>
    <property type="evidence" value="ECO:0007669"/>
    <property type="project" value="InterPro"/>
</dbReference>
<keyword evidence="3" id="KW-0735">Signal-anchor</keyword>
<dbReference type="InterPro" id="IPR013766">
    <property type="entry name" value="Thioredoxin_domain"/>
</dbReference>
<dbReference type="CDD" id="cd02966">
    <property type="entry name" value="TlpA_like_family"/>
    <property type="match status" value="1"/>
</dbReference>
<proteinExistence type="predicted"/>
<dbReference type="GO" id="GO:0016209">
    <property type="term" value="F:antioxidant activity"/>
    <property type="evidence" value="ECO:0007669"/>
    <property type="project" value="InterPro"/>
</dbReference>
<keyword evidence="4" id="KW-1015">Disulfide bond</keyword>
<evidence type="ECO:0000256" key="4">
    <source>
        <dbReference type="ARBA" id="ARBA00023157"/>
    </source>
</evidence>
<gene>
    <name evidence="7" type="ORF">FM114_01325</name>
</gene>
<evidence type="ECO:0000256" key="5">
    <source>
        <dbReference type="ARBA" id="ARBA00023284"/>
    </source>
</evidence>
<dbReference type="RefSeq" id="WP_094763434.1">
    <property type="nucleotide sequence ID" value="NZ_FUKQ01000006.1"/>
</dbReference>
<dbReference type="InterPro" id="IPR036249">
    <property type="entry name" value="Thioredoxin-like_sf"/>
</dbReference>
<name>A0A1R4IFJ7_9ACTN</name>
<dbReference type="Pfam" id="PF00578">
    <property type="entry name" value="AhpC-TSA"/>
    <property type="match status" value="1"/>
</dbReference>
<accession>A0A1R4IFJ7</accession>
<dbReference type="GO" id="GO:0017004">
    <property type="term" value="P:cytochrome complex assembly"/>
    <property type="evidence" value="ECO:0007669"/>
    <property type="project" value="UniProtKB-KW"/>
</dbReference>
<dbReference type="PROSITE" id="PS51352">
    <property type="entry name" value="THIOREDOXIN_2"/>
    <property type="match status" value="1"/>
</dbReference>
<comment type="subcellular location">
    <subcellularLocation>
        <location evidence="1">Cell envelope</location>
    </subcellularLocation>
</comment>
<dbReference type="EMBL" id="FUKQ01000006">
    <property type="protein sequence ID" value="SJN18103.1"/>
    <property type="molecule type" value="Genomic_DNA"/>
</dbReference>
<feature type="domain" description="Thioredoxin" evidence="6">
    <location>
        <begin position="47"/>
        <end position="188"/>
    </location>
</feature>
<dbReference type="AlphaFoldDB" id="A0A1R4IFJ7"/>